<dbReference type="InterPro" id="IPR002509">
    <property type="entry name" value="NODB_dom"/>
</dbReference>
<dbReference type="RefSeq" id="WP_090881120.1">
    <property type="nucleotide sequence ID" value="NZ_FMXQ01000015.1"/>
</dbReference>
<comment type="similarity">
    <text evidence="2">Belongs to the polysaccharide deacetylase family.</text>
</comment>
<evidence type="ECO:0000313" key="7">
    <source>
        <dbReference type="Proteomes" id="UP000199071"/>
    </source>
</evidence>
<dbReference type="GO" id="GO:0016810">
    <property type="term" value="F:hydrolase activity, acting on carbon-nitrogen (but not peptide) bonds"/>
    <property type="evidence" value="ECO:0007669"/>
    <property type="project" value="InterPro"/>
</dbReference>
<dbReference type="STRING" id="665467.SAMN02982931_04686"/>
<dbReference type="PROSITE" id="PS51677">
    <property type="entry name" value="NODB"/>
    <property type="match status" value="1"/>
</dbReference>
<evidence type="ECO:0000256" key="4">
    <source>
        <dbReference type="ARBA" id="ARBA00032976"/>
    </source>
</evidence>
<dbReference type="EMBL" id="FMXQ01000015">
    <property type="protein sequence ID" value="SDB58456.1"/>
    <property type="molecule type" value="Genomic_DNA"/>
</dbReference>
<proteinExistence type="inferred from homology"/>
<dbReference type="InterPro" id="IPR011330">
    <property type="entry name" value="Glyco_hydro/deAcase_b/a-brl"/>
</dbReference>
<dbReference type="AlphaFoldDB" id="A0A1G6EMC8"/>
<feature type="domain" description="NodB homology" evidence="5">
    <location>
        <begin position="30"/>
        <end position="267"/>
    </location>
</feature>
<keyword evidence="7" id="KW-1185">Reference proteome</keyword>
<evidence type="ECO:0000313" key="6">
    <source>
        <dbReference type="EMBL" id="SDB58456.1"/>
    </source>
</evidence>
<dbReference type="GO" id="GO:0005975">
    <property type="term" value="P:carbohydrate metabolic process"/>
    <property type="evidence" value="ECO:0007669"/>
    <property type="project" value="InterPro"/>
</dbReference>
<organism evidence="6 7">
    <name type="scientific">Bauldia litoralis</name>
    <dbReference type="NCBI Taxonomy" id="665467"/>
    <lineage>
        <taxon>Bacteria</taxon>
        <taxon>Pseudomonadati</taxon>
        <taxon>Pseudomonadota</taxon>
        <taxon>Alphaproteobacteria</taxon>
        <taxon>Hyphomicrobiales</taxon>
        <taxon>Kaistiaceae</taxon>
        <taxon>Bauldia</taxon>
    </lineage>
</organism>
<evidence type="ECO:0000259" key="5">
    <source>
        <dbReference type="PROSITE" id="PS51677"/>
    </source>
</evidence>
<name>A0A1G6EMC8_9HYPH</name>
<dbReference type="PANTHER" id="PTHR47561">
    <property type="entry name" value="POLYSACCHARIDE DEACETYLASE FAMILY PROTEIN (AFU_ORTHOLOGUE AFUA_6G05030)"/>
    <property type="match status" value="1"/>
</dbReference>
<dbReference type="Proteomes" id="UP000199071">
    <property type="component" value="Unassembled WGS sequence"/>
</dbReference>
<evidence type="ECO:0000256" key="3">
    <source>
        <dbReference type="ARBA" id="ARBA00020071"/>
    </source>
</evidence>
<dbReference type="CDD" id="cd10938">
    <property type="entry name" value="CE4_HpPgdA_like"/>
    <property type="match status" value="1"/>
</dbReference>
<dbReference type="SUPFAM" id="SSF88713">
    <property type="entry name" value="Glycoside hydrolase/deacetylase"/>
    <property type="match status" value="1"/>
</dbReference>
<gene>
    <name evidence="6" type="ORF">SAMN02982931_04686</name>
</gene>
<evidence type="ECO:0000256" key="2">
    <source>
        <dbReference type="ARBA" id="ARBA00010973"/>
    </source>
</evidence>
<dbReference type="InterPro" id="IPR037950">
    <property type="entry name" value="PgdA-like"/>
</dbReference>
<comment type="function">
    <text evidence="1">Is involved in generating a small heat-stable compound (Nod), an acylated oligomer of N-acetylglucosamine, that stimulates mitosis in various plant protoplasts.</text>
</comment>
<reference evidence="6 7" key="1">
    <citation type="submission" date="2016-10" db="EMBL/GenBank/DDBJ databases">
        <authorList>
            <person name="de Groot N.N."/>
        </authorList>
    </citation>
    <scope>NUCLEOTIDE SEQUENCE [LARGE SCALE GENOMIC DNA]</scope>
    <source>
        <strain evidence="6 7">ATCC 35022</strain>
    </source>
</reference>
<dbReference type="PANTHER" id="PTHR47561:SF1">
    <property type="entry name" value="POLYSACCHARIDE DEACETYLASE FAMILY PROTEIN (AFU_ORTHOLOGUE AFUA_6G05030)"/>
    <property type="match status" value="1"/>
</dbReference>
<dbReference type="Gene3D" id="3.20.20.370">
    <property type="entry name" value="Glycoside hydrolase/deacetylase"/>
    <property type="match status" value="1"/>
</dbReference>
<accession>A0A1G6EMC8</accession>
<protein>
    <recommendedName>
        <fullName evidence="3">Chitooligosaccharide deacetylase</fullName>
    </recommendedName>
    <alternativeName>
        <fullName evidence="4">Nodulation protein B</fullName>
    </alternativeName>
</protein>
<dbReference type="OrthoDB" id="9784220at2"/>
<evidence type="ECO:0000256" key="1">
    <source>
        <dbReference type="ARBA" id="ARBA00003236"/>
    </source>
</evidence>
<dbReference type="Pfam" id="PF01522">
    <property type="entry name" value="Polysacc_deac_1"/>
    <property type="match status" value="1"/>
</dbReference>
<sequence length="294" mass="33147">MSDARDVRIALTFDYDAFSVWIGTFGATSPSMVSRGEFGPIALRRILKLLADHKISSTFFVPGHTAHAFPETVVAIRDAGHEIGHHGWVHENPLSMDAAKERQVMEKGFEVLDKIAGVKPVGYRSPAWDNSPETIPLLLEFGFEYESSLMGNDYEPYWCRLGDSFNATDEYTFGKPVNLVEVPVAWHLDDFPHFEYVWSKAGVLPGYRTTGDLLEIWKGEFDYLYGKVGKGILNITMHPQVIGRGHRMLFLEEFIKYVEDKPGVSFTTIRDYVRDWRVGKSPSLPADAGPNRVA</sequence>